<protein>
    <recommendedName>
        <fullName evidence="3">Cell wall synthesis protein Wag31</fullName>
    </recommendedName>
    <alternativeName>
        <fullName evidence="8">Antigen 84</fullName>
    </alternativeName>
</protein>
<sequence length="197" mass="21467">MPLDPAHIRDQKFRLVMRGYDVQAVDAFLERLQVDLAELLADRDTAQATAEPAPASTAGGPRAEGEDSTAARALRTLARAEQMAEQVMADAAAEAEERRASAQAEAEEVLAAARRESGRLEAELHLRRQRDVGALVVEAQRLRAEIERLGTIERRCLQGMQAWLSEQQRALEEHVPVTDVVPAAVAPLHGDPLDPAA</sequence>
<dbReference type="RefSeq" id="WP_143426606.1">
    <property type="nucleotide sequence ID" value="NZ_JACHXB010000002.1"/>
</dbReference>
<comment type="subcellular location">
    <subcellularLocation>
        <location evidence="1">Cytoplasm</location>
    </subcellularLocation>
</comment>
<keyword evidence="6" id="KW-0175">Coiled coil</keyword>
<evidence type="ECO:0000256" key="8">
    <source>
        <dbReference type="ARBA" id="ARBA00031737"/>
    </source>
</evidence>
<dbReference type="NCBIfam" id="TIGR03544">
    <property type="entry name" value="DivI1A_domain"/>
    <property type="match status" value="1"/>
</dbReference>
<keyword evidence="7" id="KW-0131">Cell cycle</keyword>
<dbReference type="Pfam" id="PF05103">
    <property type="entry name" value="DivIVA"/>
    <property type="match status" value="1"/>
</dbReference>
<keyword evidence="5" id="KW-0132">Cell division</keyword>
<feature type="region of interest" description="Disordered" evidence="9">
    <location>
        <begin position="45"/>
        <end position="69"/>
    </location>
</feature>
<organism evidence="10 11">
    <name type="scientific">Geodermatophilus sabuli</name>
    <dbReference type="NCBI Taxonomy" id="1564158"/>
    <lineage>
        <taxon>Bacteria</taxon>
        <taxon>Bacillati</taxon>
        <taxon>Actinomycetota</taxon>
        <taxon>Actinomycetes</taxon>
        <taxon>Geodermatophilales</taxon>
        <taxon>Geodermatophilaceae</taxon>
        <taxon>Geodermatophilus</taxon>
    </lineage>
</organism>
<dbReference type="GO" id="GO:0051301">
    <property type="term" value="P:cell division"/>
    <property type="evidence" value="ECO:0007669"/>
    <property type="project" value="UniProtKB-KW"/>
</dbReference>
<reference evidence="10 11" key="1">
    <citation type="submission" date="2017-09" db="EMBL/GenBank/DDBJ databases">
        <authorList>
            <person name="Ehlers B."/>
            <person name="Leendertz F.H."/>
        </authorList>
    </citation>
    <scope>NUCLEOTIDE SEQUENCE [LARGE SCALE GENOMIC DNA]</scope>
    <source>
        <strain evidence="10 11">DSM 46844</strain>
    </source>
</reference>
<dbReference type="Proteomes" id="UP000219514">
    <property type="component" value="Unassembled WGS sequence"/>
</dbReference>
<comment type="similarity">
    <text evidence="2">Belongs to the DivIVA family.</text>
</comment>
<evidence type="ECO:0000313" key="10">
    <source>
        <dbReference type="EMBL" id="SNX96357.1"/>
    </source>
</evidence>
<evidence type="ECO:0000256" key="2">
    <source>
        <dbReference type="ARBA" id="ARBA00009008"/>
    </source>
</evidence>
<evidence type="ECO:0000256" key="4">
    <source>
        <dbReference type="ARBA" id="ARBA00022490"/>
    </source>
</evidence>
<evidence type="ECO:0000256" key="7">
    <source>
        <dbReference type="ARBA" id="ARBA00023306"/>
    </source>
</evidence>
<evidence type="ECO:0000256" key="1">
    <source>
        <dbReference type="ARBA" id="ARBA00004496"/>
    </source>
</evidence>
<dbReference type="EMBL" id="OBDO01000004">
    <property type="protein sequence ID" value="SNX96357.1"/>
    <property type="molecule type" value="Genomic_DNA"/>
</dbReference>
<dbReference type="OrthoDB" id="5198800at2"/>
<dbReference type="PANTHER" id="PTHR35794:SF2">
    <property type="entry name" value="CELL DIVISION PROTEIN DIVIVA"/>
    <property type="match status" value="1"/>
</dbReference>
<dbReference type="AlphaFoldDB" id="A0A285EBK3"/>
<dbReference type="PANTHER" id="PTHR35794">
    <property type="entry name" value="CELL DIVISION PROTEIN DIVIVA"/>
    <property type="match status" value="1"/>
</dbReference>
<evidence type="ECO:0000313" key="11">
    <source>
        <dbReference type="Proteomes" id="UP000219514"/>
    </source>
</evidence>
<dbReference type="GO" id="GO:0005737">
    <property type="term" value="C:cytoplasm"/>
    <property type="evidence" value="ECO:0007669"/>
    <property type="project" value="UniProtKB-SubCell"/>
</dbReference>
<keyword evidence="4" id="KW-0963">Cytoplasm</keyword>
<evidence type="ECO:0000256" key="6">
    <source>
        <dbReference type="ARBA" id="ARBA00023054"/>
    </source>
</evidence>
<dbReference type="InterPro" id="IPR007793">
    <property type="entry name" value="DivIVA_fam"/>
</dbReference>
<accession>A0A285EBK3</accession>
<name>A0A285EBK3_9ACTN</name>
<gene>
    <name evidence="10" type="ORF">SAMN06893097_10471</name>
</gene>
<dbReference type="Gene3D" id="6.10.250.660">
    <property type="match status" value="1"/>
</dbReference>
<evidence type="ECO:0000256" key="5">
    <source>
        <dbReference type="ARBA" id="ARBA00022618"/>
    </source>
</evidence>
<proteinExistence type="inferred from homology"/>
<evidence type="ECO:0000256" key="3">
    <source>
        <dbReference type="ARBA" id="ARBA00018787"/>
    </source>
</evidence>
<dbReference type="InterPro" id="IPR019933">
    <property type="entry name" value="DivIVA_domain"/>
</dbReference>
<keyword evidence="11" id="KW-1185">Reference proteome</keyword>
<evidence type="ECO:0000256" key="9">
    <source>
        <dbReference type="SAM" id="MobiDB-lite"/>
    </source>
</evidence>